<accession>A0A5D4KKJ5</accession>
<dbReference type="PIRSF" id="PIRSF005572">
    <property type="entry name" value="NifS"/>
    <property type="match status" value="1"/>
</dbReference>
<dbReference type="PANTHER" id="PTHR11601">
    <property type="entry name" value="CYSTEINE DESULFURYLASE FAMILY MEMBER"/>
    <property type="match status" value="1"/>
</dbReference>
<reference evidence="4 5" key="1">
    <citation type="submission" date="2019-08" db="EMBL/GenBank/DDBJ databases">
        <title>Bacillus genomes from the desert of Cuatro Cienegas, Coahuila.</title>
        <authorList>
            <person name="Olmedo-Alvarez G."/>
        </authorList>
    </citation>
    <scope>NUCLEOTIDE SEQUENCE [LARGE SCALE GENOMIC DNA]</scope>
    <source>
        <strain evidence="4 5">CH40_1T</strain>
    </source>
</reference>
<evidence type="ECO:0000256" key="1">
    <source>
        <dbReference type="ARBA" id="ARBA00001933"/>
    </source>
</evidence>
<proteinExistence type="predicted"/>
<evidence type="ECO:0000259" key="3">
    <source>
        <dbReference type="Pfam" id="PF00266"/>
    </source>
</evidence>
<evidence type="ECO:0000256" key="2">
    <source>
        <dbReference type="ARBA" id="ARBA00022898"/>
    </source>
</evidence>
<evidence type="ECO:0000313" key="5">
    <source>
        <dbReference type="Proteomes" id="UP000323317"/>
    </source>
</evidence>
<dbReference type="InterPro" id="IPR015424">
    <property type="entry name" value="PyrdxlP-dep_Trfase"/>
</dbReference>
<dbReference type="InterPro" id="IPR000192">
    <property type="entry name" value="Aminotrans_V_dom"/>
</dbReference>
<sequence>MKYFDYAATTPMEPEALQVYIEAATHFYGNTSSLHDTGAKAAQLLQECRNTLAGLLGVASEGIYFTSGGTEANHLGILSLALENRHRGCHIITGMAEHSSVHSAMGFLKEQGFEITTLPFNSDGMISLEDLEKSIRHDTILVSIAHANGEIGSIQNLKKIASTCKNKEILLHTDMVQSFGKRDVSELAPLVDSLAVSSHKIYGPKGVGAVYIHPRHTARSIFPNQTHEGGLRGGTVNTPGIAAFISAAESACSGFKTANYGELRDLFIEGIKTHLNESVMILEAPKGKQMPHVIGLCLKGLQGQWVMLECNRRGFAISTGSACQTGKQALSKTVSALGLPEEAGKEFIRISMGKDTTKEDVTELVKALADIAETHCEQ</sequence>
<dbReference type="GO" id="GO:0008483">
    <property type="term" value="F:transaminase activity"/>
    <property type="evidence" value="ECO:0007669"/>
    <property type="project" value="UniProtKB-KW"/>
</dbReference>
<evidence type="ECO:0000313" key="4">
    <source>
        <dbReference type="EMBL" id="TYR76813.1"/>
    </source>
</evidence>
<keyword evidence="2" id="KW-0663">Pyridoxal phosphate</keyword>
<dbReference type="EMBL" id="VTEH01000002">
    <property type="protein sequence ID" value="TYR76813.1"/>
    <property type="molecule type" value="Genomic_DNA"/>
</dbReference>
<dbReference type="Gene3D" id="1.10.260.50">
    <property type="match status" value="1"/>
</dbReference>
<dbReference type="InterPro" id="IPR015421">
    <property type="entry name" value="PyrdxlP-dep_Trfase_major"/>
</dbReference>
<dbReference type="NCBIfam" id="NF002806">
    <property type="entry name" value="PRK02948.1"/>
    <property type="match status" value="1"/>
</dbReference>
<dbReference type="AlphaFoldDB" id="A0A5D4KKJ5"/>
<keyword evidence="4" id="KW-0808">Transferase</keyword>
<gene>
    <name evidence="4" type="ORF">FZC79_03715</name>
</gene>
<feature type="domain" description="Aminotransferase class V" evidence="3">
    <location>
        <begin position="3"/>
        <end position="364"/>
    </location>
</feature>
<keyword evidence="4" id="KW-0032">Aminotransferase</keyword>
<organism evidence="4 5">
    <name type="scientific">Rossellomorea vietnamensis</name>
    <dbReference type="NCBI Taxonomy" id="218284"/>
    <lineage>
        <taxon>Bacteria</taxon>
        <taxon>Bacillati</taxon>
        <taxon>Bacillota</taxon>
        <taxon>Bacilli</taxon>
        <taxon>Bacillales</taxon>
        <taxon>Bacillaceae</taxon>
        <taxon>Rossellomorea</taxon>
    </lineage>
</organism>
<dbReference type="InterPro" id="IPR015422">
    <property type="entry name" value="PyrdxlP-dep_Trfase_small"/>
</dbReference>
<comment type="caution">
    <text evidence="4">The sequence shown here is derived from an EMBL/GenBank/DDBJ whole genome shotgun (WGS) entry which is preliminary data.</text>
</comment>
<name>A0A5D4KKJ5_9BACI</name>
<protein>
    <submittedName>
        <fullName evidence="4">Aminotransferase class V-fold PLP-dependent enzyme</fullName>
    </submittedName>
</protein>
<dbReference type="Pfam" id="PF00266">
    <property type="entry name" value="Aminotran_5"/>
    <property type="match status" value="1"/>
</dbReference>
<dbReference type="RefSeq" id="WP_148945526.1">
    <property type="nucleotide sequence ID" value="NZ_VTEH01000002.1"/>
</dbReference>
<comment type="cofactor">
    <cofactor evidence="1">
        <name>pyridoxal 5'-phosphate</name>
        <dbReference type="ChEBI" id="CHEBI:597326"/>
    </cofactor>
</comment>
<dbReference type="PANTHER" id="PTHR11601:SF36">
    <property type="entry name" value="CYSTEINE DESULFURASE NIFS-RELATED"/>
    <property type="match status" value="1"/>
</dbReference>
<dbReference type="Gene3D" id="3.90.1150.10">
    <property type="entry name" value="Aspartate Aminotransferase, domain 1"/>
    <property type="match status" value="1"/>
</dbReference>
<dbReference type="Proteomes" id="UP000323317">
    <property type="component" value="Unassembled WGS sequence"/>
</dbReference>
<dbReference type="SUPFAM" id="SSF53383">
    <property type="entry name" value="PLP-dependent transferases"/>
    <property type="match status" value="1"/>
</dbReference>
<dbReference type="InterPro" id="IPR016454">
    <property type="entry name" value="Cysteine_dSase"/>
</dbReference>
<dbReference type="Gene3D" id="3.40.640.10">
    <property type="entry name" value="Type I PLP-dependent aspartate aminotransferase-like (Major domain)"/>
    <property type="match status" value="1"/>
</dbReference>